<comment type="caution">
    <text evidence="2">The sequence shown here is derived from an EMBL/GenBank/DDBJ whole genome shotgun (WGS) entry which is preliminary data.</text>
</comment>
<feature type="region of interest" description="Disordered" evidence="1">
    <location>
        <begin position="42"/>
        <end position="72"/>
    </location>
</feature>
<dbReference type="AlphaFoldDB" id="A0A9W9DG25"/>
<evidence type="ECO:0000313" key="3">
    <source>
        <dbReference type="Proteomes" id="UP001150238"/>
    </source>
</evidence>
<feature type="region of interest" description="Disordered" evidence="1">
    <location>
        <begin position="252"/>
        <end position="274"/>
    </location>
</feature>
<dbReference type="Proteomes" id="UP001150238">
    <property type="component" value="Unassembled WGS sequence"/>
</dbReference>
<feature type="region of interest" description="Disordered" evidence="1">
    <location>
        <begin position="182"/>
        <end position="235"/>
    </location>
</feature>
<evidence type="ECO:0000256" key="1">
    <source>
        <dbReference type="SAM" id="MobiDB-lite"/>
    </source>
</evidence>
<organism evidence="2 3">
    <name type="scientific">Lentinula lateritia</name>
    <dbReference type="NCBI Taxonomy" id="40482"/>
    <lineage>
        <taxon>Eukaryota</taxon>
        <taxon>Fungi</taxon>
        <taxon>Dikarya</taxon>
        <taxon>Basidiomycota</taxon>
        <taxon>Agaricomycotina</taxon>
        <taxon>Agaricomycetes</taxon>
        <taxon>Agaricomycetidae</taxon>
        <taxon>Agaricales</taxon>
        <taxon>Marasmiineae</taxon>
        <taxon>Omphalotaceae</taxon>
        <taxon>Lentinula</taxon>
    </lineage>
</organism>
<reference evidence="2" key="2">
    <citation type="journal article" date="2023" name="Proc. Natl. Acad. Sci. U.S.A.">
        <title>A global phylogenomic analysis of the shiitake genus Lentinula.</title>
        <authorList>
            <person name="Sierra-Patev S."/>
            <person name="Min B."/>
            <person name="Naranjo-Ortiz M."/>
            <person name="Looney B."/>
            <person name="Konkel Z."/>
            <person name="Slot J.C."/>
            <person name="Sakamoto Y."/>
            <person name="Steenwyk J.L."/>
            <person name="Rokas A."/>
            <person name="Carro J."/>
            <person name="Camarero S."/>
            <person name="Ferreira P."/>
            <person name="Molpeceres G."/>
            <person name="Ruiz-Duenas F.J."/>
            <person name="Serrano A."/>
            <person name="Henrissat B."/>
            <person name="Drula E."/>
            <person name="Hughes K.W."/>
            <person name="Mata J.L."/>
            <person name="Ishikawa N.K."/>
            <person name="Vargas-Isla R."/>
            <person name="Ushijima S."/>
            <person name="Smith C.A."/>
            <person name="Donoghue J."/>
            <person name="Ahrendt S."/>
            <person name="Andreopoulos W."/>
            <person name="He G."/>
            <person name="LaButti K."/>
            <person name="Lipzen A."/>
            <person name="Ng V."/>
            <person name="Riley R."/>
            <person name="Sandor L."/>
            <person name="Barry K."/>
            <person name="Martinez A.T."/>
            <person name="Xiao Y."/>
            <person name="Gibbons J.G."/>
            <person name="Terashima K."/>
            <person name="Grigoriev I.V."/>
            <person name="Hibbett D."/>
        </authorList>
    </citation>
    <scope>NUCLEOTIDE SEQUENCE</scope>
    <source>
        <strain evidence="2">Sp2 HRB7682 ss15</strain>
    </source>
</reference>
<feature type="region of interest" description="Disordered" evidence="1">
    <location>
        <begin position="88"/>
        <end position="166"/>
    </location>
</feature>
<feature type="compositionally biased region" description="Low complexity" evidence="1">
    <location>
        <begin position="261"/>
        <end position="274"/>
    </location>
</feature>
<evidence type="ECO:0000313" key="2">
    <source>
        <dbReference type="EMBL" id="KAJ4469042.1"/>
    </source>
</evidence>
<dbReference type="EMBL" id="JANVFS010000036">
    <property type="protein sequence ID" value="KAJ4469042.1"/>
    <property type="molecule type" value="Genomic_DNA"/>
</dbReference>
<accession>A0A9W9DG25</accession>
<proteinExistence type="predicted"/>
<gene>
    <name evidence="2" type="ORF">C8J55DRAFT_524226</name>
</gene>
<feature type="compositionally biased region" description="Polar residues" evidence="1">
    <location>
        <begin position="206"/>
        <end position="217"/>
    </location>
</feature>
<feature type="compositionally biased region" description="Acidic residues" evidence="1">
    <location>
        <begin position="115"/>
        <end position="125"/>
    </location>
</feature>
<feature type="compositionally biased region" description="Polar residues" evidence="1">
    <location>
        <begin position="51"/>
        <end position="68"/>
    </location>
</feature>
<feature type="compositionally biased region" description="Basic and acidic residues" evidence="1">
    <location>
        <begin position="132"/>
        <end position="145"/>
    </location>
</feature>
<name>A0A9W9DG25_9AGAR</name>
<sequence>MAEKPFERGFHRGRVEGKREALEILRRLGKLSEDEVKEYLQVLEEDEDTSHTANSIIPTPRTTESPVASPTKRLFKRTFSHVEIPVASSSLKRKDPDVSFEHVGSSSKRIRQDYDEKEEEEEEAYASDVEAQAEKRWKGKEKESDIDAGPSRLTPEHSTLRRKPLKSSNSRVFVEIPILTSSQKGRTSRDKVRSNWIAGSSKHKGSNLTAFPSTSKRQPGYLTPTIPPSTARSSLAIDENDYDDEYSSDTSIYFESDNHSRPNTSRSNTRVSSSEMISALTPNVHRIAKKFFRHKFEVIGPDLSSKKAVEREVTTNFASHPGHPESMKWGKKLAVEENKIFFDTINLDGEEYEVSV</sequence>
<protein>
    <submittedName>
        <fullName evidence="2">Uncharacterized protein</fullName>
    </submittedName>
</protein>
<reference evidence="2" key="1">
    <citation type="submission" date="2022-08" db="EMBL/GenBank/DDBJ databases">
        <authorList>
            <consortium name="DOE Joint Genome Institute"/>
            <person name="Min B."/>
            <person name="Riley R."/>
            <person name="Sierra-Patev S."/>
            <person name="Naranjo-Ortiz M."/>
            <person name="Looney B."/>
            <person name="Konkel Z."/>
            <person name="Slot J.C."/>
            <person name="Sakamoto Y."/>
            <person name="Steenwyk J.L."/>
            <person name="Rokas A."/>
            <person name="Carro J."/>
            <person name="Camarero S."/>
            <person name="Ferreira P."/>
            <person name="Molpeceres G."/>
            <person name="Ruiz-Duenas F.J."/>
            <person name="Serrano A."/>
            <person name="Henrissat B."/>
            <person name="Drula E."/>
            <person name="Hughes K.W."/>
            <person name="Mata J.L."/>
            <person name="Ishikawa N.K."/>
            <person name="Vargas-Isla R."/>
            <person name="Ushijima S."/>
            <person name="Smith C.A."/>
            <person name="Ahrendt S."/>
            <person name="Andreopoulos W."/>
            <person name="He G."/>
            <person name="Labutti K."/>
            <person name="Lipzen A."/>
            <person name="Ng V."/>
            <person name="Sandor L."/>
            <person name="Barry K."/>
            <person name="Martinez A.T."/>
            <person name="Xiao Y."/>
            <person name="Gibbons J.G."/>
            <person name="Terashima K."/>
            <person name="Hibbett D.S."/>
            <person name="Grigoriev I.V."/>
        </authorList>
    </citation>
    <scope>NUCLEOTIDE SEQUENCE</scope>
    <source>
        <strain evidence="2">Sp2 HRB7682 ss15</strain>
    </source>
</reference>